<keyword evidence="3" id="KW-1185">Reference proteome</keyword>
<dbReference type="RefSeq" id="WP_301855601.1">
    <property type="nucleotide sequence ID" value="NZ_JAUJWU010000001.1"/>
</dbReference>
<dbReference type="EMBL" id="JAUJWU010000001">
    <property type="protein sequence ID" value="MDN7245078.1"/>
    <property type="molecule type" value="Genomic_DNA"/>
</dbReference>
<gene>
    <name evidence="2" type="ORF">QWY13_06155</name>
</gene>
<keyword evidence="1" id="KW-0732">Signal</keyword>
<evidence type="ECO:0000313" key="2">
    <source>
        <dbReference type="EMBL" id="MDN7245078.1"/>
    </source>
</evidence>
<name>A0ABT8NBD2_9BACL</name>
<sequence>MFKKSLIAAFVAIMVLMMISTSAFAAEKTTMSPEIAQALTEVETVNAAIYSEIAKAQEEAQEMYNQYRSDYYAADDAETKAALTAKYDEEVTALIHELDMKTREMTRLGVEDATAAGVTVEIEWVPVQFPDRVALIDPLVVIGW</sequence>
<feature type="signal peptide" evidence="1">
    <location>
        <begin position="1"/>
        <end position="25"/>
    </location>
</feature>
<comment type="caution">
    <text evidence="2">The sequence shown here is derived from an EMBL/GenBank/DDBJ whole genome shotgun (WGS) entry which is preliminary data.</text>
</comment>
<organism evidence="2 3">
    <name type="scientific">Planococcus shenhongbingii</name>
    <dbReference type="NCBI Taxonomy" id="3058398"/>
    <lineage>
        <taxon>Bacteria</taxon>
        <taxon>Bacillati</taxon>
        <taxon>Bacillota</taxon>
        <taxon>Bacilli</taxon>
        <taxon>Bacillales</taxon>
        <taxon>Caryophanaceae</taxon>
        <taxon>Planococcus</taxon>
    </lineage>
</organism>
<dbReference type="Proteomes" id="UP001172142">
    <property type="component" value="Unassembled WGS sequence"/>
</dbReference>
<evidence type="ECO:0000313" key="3">
    <source>
        <dbReference type="Proteomes" id="UP001172142"/>
    </source>
</evidence>
<feature type="chain" id="PRO_5046942252" description="OmpH family outer membrane protein" evidence="1">
    <location>
        <begin position="26"/>
        <end position="144"/>
    </location>
</feature>
<accession>A0ABT8NBD2</accession>
<evidence type="ECO:0008006" key="4">
    <source>
        <dbReference type="Google" id="ProtNLM"/>
    </source>
</evidence>
<evidence type="ECO:0000256" key="1">
    <source>
        <dbReference type="SAM" id="SignalP"/>
    </source>
</evidence>
<reference evidence="2 3" key="1">
    <citation type="submission" date="2023-07" db="EMBL/GenBank/DDBJ databases">
        <title>Novel species in genus Planococcus.</title>
        <authorList>
            <person name="Ning S."/>
        </authorList>
    </citation>
    <scope>NUCLEOTIDE SEQUENCE [LARGE SCALE GENOMIC DNA]</scope>
    <source>
        <strain evidence="2 3">N017</strain>
    </source>
</reference>
<protein>
    <recommendedName>
        <fullName evidence="4">OmpH family outer membrane protein</fullName>
    </recommendedName>
</protein>
<proteinExistence type="predicted"/>